<accession>A0A8S1XW91</accession>
<feature type="transmembrane region" description="Helical" evidence="1">
    <location>
        <begin position="22"/>
        <end position="44"/>
    </location>
</feature>
<dbReference type="EMBL" id="CAJJDO010000142">
    <property type="protein sequence ID" value="CAD8205796.1"/>
    <property type="molecule type" value="Genomic_DNA"/>
</dbReference>
<name>A0A8S1XW91_9CILI</name>
<organism evidence="2 3">
    <name type="scientific">Paramecium pentaurelia</name>
    <dbReference type="NCBI Taxonomy" id="43138"/>
    <lineage>
        <taxon>Eukaryota</taxon>
        <taxon>Sar</taxon>
        <taxon>Alveolata</taxon>
        <taxon>Ciliophora</taxon>
        <taxon>Intramacronucleata</taxon>
        <taxon>Oligohymenophorea</taxon>
        <taxon>Peniculida</taxon>
        <taxon>Parameciidae</taxon>
        <taxon>Paramecium</taxon>
    </lineage>
</organism>
<gene>
    <name evidence="2" type="ORF">PPENT_87.1.T1420002</name>
</gene>
<sequence>MMQPKLWFLLWHNHKKLMMKEYLIKFLKLFAGINISVHPLIILIKGFQLMITNDEQMLFIVKLYYFLDCLLIIEYLMVIILYFSLIFRWSLNDYFCNPTSIYCAMFTCTIFEIFDQDVKKNQINSVFIFMTTFSWHAQLIILSVIIHIIN</sequence>
<protein>
    <submittedName>
        <fullName evidence="2">Uncharacterized protein</fullName>
    </submittedName>
</protein>
<feature type="transmembrane region" description="Helical" evidence="1">
    <location>
        <begin position="126"/>
        <end position="149"/>
    </location>
</feature>
<reference evidence="2" key="1">
    <citation type="submission" date="2021-01" db="EMBL/GenBank/DDBJ databases">
        <authorList>
            <consortium name="Genoscope - CEA"/>
            <person name="William W."/>
        </authorList>
    </citation>
    <scope>NUCLEOTIDE SEQUENCE</scope>
</reference>
<keyword evidence="1" id="KW-0472">Membrane</keyword>
<feature type="transmembrane region" description="Helical" evidence="1">
    <location>
        <begin position="64"/>
        <end position="87"/>
    </location>
</feature>
<comment type="caution">
    <text evidence="2">The sequence shown here is derived from an EMBL/GenBank/DDBJ whole genome shotgun (WGS) entry which is preliminary data.</text>
</comment>
<keyword evidence="1" id="KW-0812">Transmembrane</keyword>
<proteinExistence type="predicted"/>
<dbReference type="AlphaFoldDB" id="A0A8S1XW91"/>
<evidence type="ECO:0000313" key="3">
    <source>
        <dbReference type="Proteomes" id="UP000689195"/>
    </source>
</evidence>
<evidence type="ECO:0000256" key="1">
    <source>
        <dbReference type="SAM" id="Phobius"/>
    </source>
</evidence>
<dbReference type="Proteomes" id="UP000689195">
    <property type="component" value="Unassembled WGS sequence"/>
</dbReference>
<keyword evidence="3" id="KW-1185">Reference proteome</keyword>
<evidence type="ECO:0000313" key="2">
    <source>
        <dbReference type="EMBL" id="CAD8205796.1"/>
    </source>
</evidence>
<keyword evidence="1" id="KW-1133">Transmembrane helix</keyword>